<sequence>MRTFHQQYNQKHVKFSFPPNEKLTNSLMKYIKKNNYETEMLELYEIKPKKFPEAKQPEDIVVELVNENNLANYLIL</sequence>
<feature type="domain" description="DUF5613" evidence="1">
    <location>
        <begin position="2"/>
        <end position="44"/>
    </location>
</feature>
<dbReference type="EMBL" id="PISE01000062">
    <property type="protein sequence ID" value="PKG21769.1"/>
    <property type="molecule type" value="Genomic_DNA"/>
</dbReference>
<reference evidence="2 3" key="1">
    <citation type="journal article" date="2003" name="Int. J. Syst. Evol. Microbiol.">
        <title>Bacillus nealsonii sp. nov., isolated from a spacecraft-assembly facility, whose spores are gamma-radiation resistant.</title>
        <authorList>
            <person name="Venkateswaran K."/>
            <person name="Kempf M."/>
            <person name="Chen F."/>
            <person name="Satomi M."/>
            <person name="Nicholson W."/>
            <person name="Kern R."/>
        </authorList>
    </citation>
    <scope>NUCLEOTIDE SEQUENCE [LARGE SCALE GENOMIC DNA]</scope>
    <source>
        <strain evidence="2 3">FO-92</strain>
    </source>
</reference>
<dbReference type="Proteomes" id="UP000233375">
    <property type="component" value="Unassembled WGS sequence"/>
</dbReference>
<evidence type="ECO:0000313" key="3">
    <source>
        <dbReference type="Proteomes" id="UP000233375"/>
    </source>
</evidence>
<name>A0A2N0YWY5_9BACI</name>
<organism evidence="2 3">
    <name type="scientific">Niallia nealsonii</name>
    <dbReference type="NCBI Taxonomy" id="115979"/>
    <lineage>
        <taxon>Bacteria</taxon>
        <taxon>Bacillati</taxon>
        <taxon>Bacillota</taxon>
        <taxon>Bacilli</taxon>
        <taxon>Bacillales</taxon>
        <taxon>Bacillaceae</taxon>
        <taxon>Niallia</taxon>
    </lineage>
</organism>
<proteinExistence type="predicted"/>
<evidence type="ECO:0000259" key="1">
    <source>
        <dbReference type="Pfam" id="PF18467"/>
    </source>
</evidence>
<gene>
    <name evidence="2" type="ORF">CWS01_20690</name>
</gene>
<dbReference type="Pfam" id="PF18467">
    <property type="entry name" value="DUF5613"/>
    <property type="match status" value="1"/>
</dbReference>
<keyword evidence="3" id="KW-1185">Reference proteome</keyword>
<accession>A0A2N0YWY5</accession>
<dbReference type="AlphaFoldDB" id="A0A2N0YWY5"/>
<evidence type="ECO:0000313" key="2">
    <source>
        <dbReference type="EMBL" id="PKG21769.1"/>
    </source>
</evidence>
<comment type="caution">
    <text evidence="2">The sequence shown here is derived from an EMBL/GenBank/DDBJ whole genome shotgun (WGS) entry which is preliminary data.</text>
</comment>
<protein>
    <recommendedName>
        <fullName evidence="1">DUF5613 domain-containing protein</fullName>
    </recommendedName>
</protein>
<dbReference type="InterPro" id="IPR040549">
    <property type="entry name" value="DUF5613"/>
</dbReference>
<dbReference type="Gene3D" id="3.40.630.30">
    <property type="match status" value="1"/>
</dbReference>